<dbReference type="Pfam" id="PF01297">
    <property type="entry name" value="ZnuA"/>
    <property type="match status" value="1"/>
</dbReference>
<evidence type="ECO:0000313" key="2">
    <source>
        <dbReference type="Proteomes" id="UP000295416"/>
    </source>
</evidence>
<sequence length="73" mass="8391">MGQFAKKHDVHYIMFETLVNPKIAKMVENKIGAKPLTLNPLENLTKEEEKQGEDYFSVMKENLKSLKTALKNP</sequence>
<reference evidence="1 2" key="1">
    <citation type="submission" date="2019-03" db="EMBL/GenBank/DDBJ databases">
        <title>Genomic Encyclopedia of Type Strains, Phase IV (KMG-IV): sequencing the most valuable type-strain genomes for metagenomic binning, comparative biology and taxonomic classification.</title>
        <authorList>
            <person name="Goeker M."/>
        </authorList>
    </citation>
    <scope>NUCLEOTIDE SEQUENCE [LARGE SCALE GENOMIC DNA]</scope>
    <source>
        <strain evidence="1 2">DSM 19377</strain>
    </source>
</reference>
<gene>
    <name evidence="1" type="ORF">EV207_1087</name>
</gene>
<name>A0A4V2SN42_9BACL</name>
<dbReference type="PANTHER" id="PTHR42953:SF8">
    <property type="entry name" value="ZINT DOMAIN-CONTAINING PROTEIN"/>
    <property type="match status" value="1"/>
</dbReference>
<evidence type="ECO:0000313" key="1">
    <source>
        <dbReference type="EMBL" id="TCP29716.1"/>
    </source>
</evidence>
<dbReference type="Gene3D" id="3.40.50.1980">
    <property type="entry name" value="Nitrogenase molybdenum iron protein domain"/>
    <property type="match status" value="1"/>
</dbReference>
<dbReference type="PANTHER" id="PTHR42953">
    <property type="entry name" value="HIGH-AFFINITY ZINC UPTAKE SYSTEM PROTEIN ZNUA-RELATED"/>
    <property type="match status" value="1"/>
</dbReference>
<dbReference type="InterPro" id="IPR006127">
    <property type="entry name" value="ZnuA-like"/>
</dbReference>
<keyword evidence="2" id="KW-1185">Reference proteome</keyword>
<dbReference type="OrthoDB" id="9810636at2"/>
<comment type="caution">
    <text evidence="1">The sequence shown here is derived from an EMBL/GenBank/DDBJ whole genome shotgun (WGS) entry which is preliminary data.</text>
</comment>
<dbReference type="InterPro" id="IPR050492">
    <property type="entry name" value="Bact_metal-bind_prot9"/>
</dbReference>
<dbReference type="EMBL" id="SLXK01000008">
    <property type="protein sequence ID" value="TCP29716.1"/>
    <property type="molecule type" value="Genomic_DNA"/>
</dbReference>
<protein>
    <submittedName>
        <fullName evidence="1">Substrate-binding protein of zinc uptake complex component A</fullName>
    </submittedName>
</protein>
<dbReference type="Proteomes" id="UP000295416">
    <property type="component" value="Unassembled WGS sequence"/>
</dbReference>
<dbReference type="GO" id="GO:0046872">
    <property type="term" value="F:metal ion binding"/>
    <property type="evidence" value="ECO:0007669"/>
    <property type="project" value="InterPro"/>
</dbReference>
<dbReference type="AlphaFoldDB" id="A0A4V2SN42"/>
<dbReference type="SUPFAM" id="SSF53807">
    <property type="entry name" value="Helical backbone' metal receptor"/>
    <property type="match status" value="1"/>
</dbReference>
<dbReference type="RefSeq" id="WP_132745255.1">
    <property type="nucleotide sequence ID" value="NZ_SLXK01000008.1"/>
</dbReference>
<accession>A0A4V2SN42</accession>
<proteinExistence type="predicted"/>
<organism evidence="1 2">
    <name type="scientific">Scopulibacillus darangshiensis</name>
    <dbReference type="NCBI Taxonomy" id="442528"/>
    <lineage>
        <taxon>Bacteria</taxon>
        <taxon>Bacillati</taxon>
        <taxon>Bacillota</taxon>
        <taxon>Bacilli</taxon>
        <taxon>Bacillales</taxon>
        <taxon>Sporolactobacillaceae</taxon>
        <taxon>Scopulibacillus</taxon>
    </lineage>
</organism>
<dbReference type="GO" id="GO:0030001">
    <property type="term" value="P:metal ion transport"/>
    <property type="evidence" value="ECO:0007669"/>
    <property type="project" value="InterPro"/>
</dbReference>